<dbReference type="Gene3D" id="3.30.30.30">
    <property type="match status" value="1"/>
</dbReference>
<keyword evidence="6" id="KW-1185">Reference proteome</keyword>
<evidence type="ECO:0000256" key="4">
    <source>
        <dbReference type="ARBA" id="ARBA00022840"/>
    </source>
</evidence>
<dbReference type="GO" id="GO:0140662">
    <property type="term" value="F:ATP-dependent protein folding chaperone"/>
    <property type="evidence" value="ECO:0007669"/>
    <property type="project" value="InterPro"/>
</dbReference>
<dbReference type="EMBL" id="WHWC01000001">
    <property type="protein sequence ID" value="KAG8391482.1"/>
    <property type="molecule type" value="Genomic_DNA"/>
</dbReference>
<dbReference type="GO" id="GO:0005788">
    <property type="term" value="C:endoplasmic reticulum lumen"/>
    <property type="evidence" value="ECO:0007669"/>
    <property type="project" value="UniProtKB-SubCell"/>
</dbReference>
<dbReference type="SUPFAM" id="SSF53067">
    <property type="entry name" value="Actin-like ATPase domain"/>
    <property type="match status" value="2"/>
</dbReference>
<dbReference type="Gene3D" id="3.90.640.10">
    <property type="entry name" value="Actin, Chain A, domain 4"/>
    <property type="match status" value="1"/>
</dbReference>
<evidence type="ECO:0000313" key="5">
    <source>
        <dbReference type="EMBL" id="KAG8391482.1"/>
    </source>
</evidence>
<comment type="similarity">
    <text evidence="2">Belongs to the heat shock protein 70 family.</text>
</comment>
<dbReference type="Proteomes" id="UP000826271">
    <property type="component" value="Unassembled WGS sequence"/>
</dbReference>
<protein>
    <recommendedName>
        <fullName evidence="7">Heat shock protein 70</fullName>
    </recommendedName>
</protein>
<proteinExistence type="inferred from homology"/>
<dbReference type="AlphaFoldDB" id="A0AAV6YE92"/>
<accession>A0AAV6YE92</accession>
<gene>
    <name evidence="5" type="ORF">BUALT_Bualt01G0192300</name>
</gene>
<dbReference type="FunFam" id="3.30.420.40:FF:000545">
    <property type="entry name" value="Endoplasmic reticulum chaperone BiP"/>
    <property type="match status" value="1"/>
</dbReference>
<evidence type="ECO:0000256" key="1">
    <source>
        <dbReference type="ARBA" id="ARBA00004319"/>
    </source>
</evidence>
<dbReference type="PANTHER" id="PTHR19375">
    <property type="entry name" value="HEAT SHOCK PROTEIN 70KDA"/>
    <property type="match status" value="1"/>
</dbReference>
<name>A0AAV6YE92_9LAMI</name>
<reference evidence="5" key="1">
    <citation type="submission" date="2019-10" db="EMBL/GenBank/DDBJ databases">
        <authorList>
            <person name="Zhang R."/>
            <person name="Pan Y."/>
            <person name="Wang J."/>
            <person name="Ma R."/>
            <person name="Yu S."/>
        </authorList>
    </citation>
    <scope>NUCLEOTIDE SEQUENCE</scope>
    <source>
        <strain evidence="5">LA-IB0</strain>
        <tissue evidence="5">Leaf</tissue>
    </source>
</reference>
<organism evidence="5 6">
    <name type="scientific">Buddleja alternifolia</name>
    <dbReference type="NCBI Taxonomy" id="168488"/>
    <lineage>
        <taxon>Eukaryota</taxon>
        <taxon>Viridiplantae</taxon>
        <taxon>Streptophyta</taxon>
        <taxon>Embryophyta</taxon>
        <taxon>Tracheophyta</taxon>
        <taxon>Spermatophyta</taxon>
        <taxon>Magnoliopsida</taxon>
        <taxon>eudicotyledons</taxon>
        <taxon>Gunneridae</taxon>
        <taxon>Pentapetalae</taxon>
        <taxon>asterids</taxon>
        <taxon>lamiids</taxon>
        <taxon>Lamiales</taxon>
        <taxon>Scrophulariaceae</taxon>
        <taxon>Buddlejeae</taxon>
        <taxon>Buddleja</taxon>
    </lineage>
</organism>
<dbReference type="Pfam" id="PF00012">
    <property type="entry name" value="HSP70"/>
    <property type="match status" value="2"/>
</dbReference>
<dbReference type="FunFam" id="3.90.640.10:FF:000010">
    <property type="entry name" value="heat shock 70 kDa protein 14"/>
    <property type="match status" value="1"/>
</dbReference>
<comment type="caution">
    <text evidence="5">The sequence shown here is derived from an EMBL/GenBank/DDBJ whole genome shotgun (WGS) entry which is preliminary data.</text>
</comment>
<dbReference type="PROSITE" id="PS00329">
    <property type="entry name" value="HSP70_2"/>
    <property type="match status" value="1"/>
</dbReference>
<dbReference type="PRINTS" id="PR00301">
    <property type="entry name" value="HEATSHOCK70"/>
</dbReference>
<dbReference type="FunFam" id="3.30.30.30:FF:000005">
    <property type="entry name" value="Heat shock protein ssb1"/>
    <property type="match status" value="1"/>
</dbReference>
<evidence type="ECO:0000313" key="6">
    <source>
        <dbReference type="Proteomes" id="UP000826271"/>
    </source>
</evidence>
<evidence type="ECO:0008006" key="7">
    <source>
        <dbReference type="Google" id="ProtNLM"/>
    </source>
</evidence>
<keyword evidence="4" id="KW-0067">ATP-binding</keyword>
<dbReference type="InterPro" id="IPR043129">
    <property type="entry name" value="ATPase_NBD"/>
</dbReference>
<evidence type="ECO:0000256" key="2">
    <source>
        <dbReference type="ARBA" id="ARBA00007381"/>
    </source>
</evidence>
<comment type="subcellular location">
    <subcellularLocation>
        <location evidence="1">Endoplasmic reticulum lumen</location>
    </subcellularLocation>
</comment>
<dbReference type="Gene3D" id="3.30.420.40">
    <property type="match status" value="4"/>
</dbReference>
<dbReference type="InterPro" id="IPR013126">
    <property type="entry name" value="Hsp_70_fam"/>
</dbReference>
<dbReference type="InterPro" id="IPR018181">
    <property type="entry name" value="Heat_shock_70_CS"/>
</dbReference>
<keyword evidence="3" id="KW-0547">Nucleotide-binding</keyword>
<sequence length="354" mass="39086">MCVDVKRMIGRNFTDESMQSDIKLWPFGVIPGLNNKSEIFVEGRSLDSQFILKKVTPMVLSKMKDIVEGRVGPGSVRDAVISVPPNFNDSQRQATKDAGEIAGLNVRSIMNEPTAAAIAYGFDTKAATNDEKIMLIFDLGGGTFDVSLLTIRGCQFKVESTASDTHLGGNDFDIRMMNYFVEEIYREHNIDLSSNTMALQKLLIACEKVKKTLSSTKQTIVHVNSLCHSGFNFTSSISRARSTRIPMIQHLLEEFFDGKEIRKTEPNVVALGAAILAATLSGQSNANFQPTITDIIPRTIYCQLDPSVVLSTLREVSDLTLKVLFTIDEDGILRVSLEGIEPTQENELQLENLG</sequence>
<evidence type="ECO:0000256" key="3">
    <source>
        <dbReference type="ARBA" id="ARBA00022741"/>
    </source>
</evidence>
<dbReference type="GO" id="GO:0005524">
    <property type="term" value="F:ATP binding"/>
    <property type="evidence" value="ECO:0007669"/>
    <property type="project" value="UniProtKB-KW"/>
</dbReference>